<organism evidence="3 4">
    <name type="scientific">Marinobacterium alkalitolerans</name>
    <dbReference type="NCBI Taxonomy" id="1542925"/>
    <lineage>
        <taxon>Bacteria</taxon>
        <taxon>Pseudomonadati</taxon>
        <taxon>Pseudomonadota</taxon>
        <taxon>Gammaproteobacteria</taxon>
        <taxon>Oceanospirillales</taxon>
        <taxon>Oceanospirillaceae</taxon>
        <taxon>Marinobacterium</taxon>
    </lineage>
</organism>
<dbReference type="Pfam" id="PF00360">
    <property type="entry name" value="PHY"/>
    <property type="match status" value="1"/>
</dbReference>
<evidence type="ECO:0000313" key="4">
    <source>
        <dbReference type="Proteomes" id="UP000810171"/>
    </source>
</evidence>
<sequence length="493" mass="55757">MSVTRGFLAQCEREALQFSGHVQAGCALIVASPEFVVTHVSDNLSEFVTSDSCNVGQVLHGELRYAAESLGATTGSRYYLEQLGGLGDGPVEAVLNRGESGEILIDITPFRGRGNLYEFDLLESVRSHRHLASMRQALVEWIANVTGFRRVMYYQFLEGGDGVVLTEVTRDEQAGTYAGLRFPASDIPQIARDIYLRNPWRSIIDASKEPVPVRGGGVLNLTYTDMRSVSPVHSIYMQNMGDLASFSLPIIMGQGLDALVSCHDDMPSALPLPVKRLISSKVRQFNVYLRDFNTRQKVRLLDETGYELRKELRDLSTLSGEAVWERFNLSLRKRFNAEGVAWLYGNRCLQAGLKLSEDQLAWIDDWFTQQSREFVFTTDHFRGWSGQDWLTEVAGAAGVRLRYGRESVRLYFFRTEQIAQVSWGGNPDKPAEFHDGELGIAPRHSFSRWVEKRIGYSEPWTREVRLQLLRLRDELQSLDYPIELPGFARLPEA</sequence>
<dbReference type="InterPro" id="IPR029016">
    <property type="entry name" value="GAF-like_dom_sf"/>
</dbReference>
<dbReference type="InterPro" id="IPR013515">
    <property type="entry name" value="Phytochrome_cen-reg"/>
</dbReference>
<comment type="caution">
    <text evidence="3">The sequence shown here is derived from an EMBL/GenBank/DDBJ whole genome shotgun (WGS) entry which is preliminary data.</text>
</comment>
<dbReference type="Gene3D" id="3.30.450.40">
    <property type="match status" value="1"/>
</dbReference>
<dbReference type="PROSITE" id="PS50046">
    <property type="entry name" value="PHYTOCHROME_2"/>
    <property type="match status" value="1"/>
</dbReference>
<feature type="domain" description="Phytochrome chromophore attachment site" evidence="2">
    <location>
        <begin position="130"/>
        <end position="267"/>
    </location>
</feature>
<evidence type="ECO:0000259" key="2">
    <source>
        <dbReference type="PROSITE" id="PS50046"/>
    </source>
</evidence>
<accession>A0ABS3ZB82</accession>
<dbReference type="InterPro" id="IPR001294">
    <property type="entry name" value="Phytochrome"/>
</dbReference>
<dbReference type="InterPro" id="IPR035965">
    <property type="entry name" value="PAS-like_dom_sf"/>
</dbReference>
<dbReference type="InterPro" id="IPR016132">
    <property type="entry name" value="Phyto_chromo_attachment"/>
</dbReference>
<dbReference type="SUPFAM" id="SSF55781">
    <property type="entry name" value="GAF domain-like"/>
    <property type="match status" value="2"/>
</dbReference>
<proteinExistence type="predicted"/>
<evidence type="ECO:0000313" key="3">
    <source>
        <dbReference type="EMBL" id="MBP0048956.1"/>
    </source>
</evidence>
<dbReference type="Gene3D" id="3.30.450.270">
    <property type="match status" value="1"/>
</dbReference>
<dbReference type="SUPFAM" id="SSF55785">
    <property type="entry name" value="PYP-like sensor domain (PAS domain)"/>
    <property type="match status" value="1"/>
</dbReference>
<dbReference type="RefSeq" id="WP_209287572.1">
    <property type="nucleotide sequence ID" value="NZ_JACVEW010000012.1"/>
</dbReference>
<protein>
    <recommendedName>
        <fullName evidence="2">Phytochrome chromophore attachment site domain-containing protein</fullName>
    </recommendedName>
</protein>
<name>A0ABS3ZB82_9GAMM</name>
<dbReference type="EMBL" id="JACVEW010000012">
    <property type="protein sequence ID" value="MBP0048956.1"/>
    <property type="molecule type" value="Genomic_DNA"/>
</dbReference>
<keyword evidence="1" id="KW-0675">Receptor</keyword>
<reference evidence="3 4" key="1">
    <citation type="submission" date="2020-09" db="EMBL/GenBank/DDBJ databases">
        <authorList>
            <person name="Tanuku N.R.S."/>
        </authorList>
    </citation>
    <scope>NUCLEOTIDE SEQUENCE [LARGE SCALE GENOMIC DNA]</scope>
    <source>
        <strain evidence="3 4">AK62</strain>
    </source>
</reference>
<dbReference type="PRINTS" id="PR01033">
    <property type="entry name" value="PHYTOCHROME"/>
</dbReference>
<gene>
    <name evidence="3" type="ORF">H9C73_09415</name>
</gene>
<keyword evidence="4" id="KW-1185">Reference proteome</keyword>
<dbReference type="Proteomes" id="UP000810171">
    <property type="component" value="Unassembled WGS sequence"/>
</dbReference>
<dbReference type="InterPro" id="IPR043150">
    <property type="entry name" value="Phytochrome_PHY_sf"/>
</dbReference>
<dbReference type="Gene3D" id="3.30.450.20">
    <property type="entry name" value="PAS domain"/>
    <property type="match status" value="1"/>
</dbReference>
<evidence type="ECO:0000256" key="1">
    <source>
        <dbReference type="ARBA" id="ARBA00023170"/>
    </source>
</evidence>